<accession>A0ABW9APP4</accession>
<evidence type="ECO:0000313" key="1">
    <source>
        <dbReference type="EMBL" id="MFM0002099.1"/>
    </source>
</evidence>
<gene>
    <name evidence="1" type="ORF">PQR57_13860</name>
</gene>
<sequence>MSKIEIHGRCGDFGTLVPLWLFKPRPRKLEKLGGNTPVLTCSAPASITDLLARGQEEACLTFGCYELAASVFIRLRVKDVELYWLVDMSDPEVWEAVDMWKKAGCVPVLFESGCAGPECLTFGVFDMPTNTEPFEYHEWFGNGEEPDAFVWDGMVALAEGGPLQSDEISELPAVPLRASFTVALLTQRWQKYLNERSSSEFQDD</sequence>
<protein>
    <submittedName>
        <fullName evidence="1">Uncharacterized protein</fullName>
    </submittedName>
</protein>
<name>A0ABW9APP4_9BURK</name>
<dbReference type="EMBL" id="JAQQEZ010000008">
    <property type="protein sequence ID" value="MFM0002099.1"/>
    <property type="molecule type" value="Genomic_DNA"/>
</dbReference>
<proteinExistence type="predicted"/>
<comment type="caution">
    <text evidence="1">The sequence shown here is derived from an EMBL/GenBank/DDBJ whole genome shotgun (WGS) entry which is preliminary data.</text>
</comment>
<evidence type="ECO:0000313" key="2">
    <source>
        <dbReference type="Proteomes" id="UP001629230"/>
    </source>
</evidence>
<organism evidence="1 2">
    <name type="scientific">Paraburkholderia dipogonis</name>
    <dbReference type="NCBI Taxonomy" id="1211383"/>
    <lineage>
        <taxon>Bacteria</taxon>
        <taxon>Pseudomonadati</taxon>
        <taxon>Pseudomonadota</taxon>
        <taxon>Betaproteobacteria</taxon>
        <taxon>Burkholderiales</taxon>
        <taxon>Burkholderiaceae</taxon>
        <taxon>Paraburkholderia</taxon>
    </lineage>
</organism>
<dbReference type="Proteomes" id="UP001629230">
    <property type="component" value="Unassembled WGS sequence"/>
</dbReference>
<reference evidence="1 2" key="1">
    <citation type="journal article" date="2024" name="Chem. Sci.">
        <title>Discovery of megapolipeptins by genome mining of a Burkholderiales bacteria collection.</title>
        <authorList>
            <person name="Paulo B.S."/>
            <person name="Recchia M.J.J."/>
            <person name="Lee S."/>
            <person name="Fergusson C.H."/>
            <person name="Romanowski S.B."/>
            <person name="Hernandez A."/>
            <person name="Krull N."/>
            <person name="Liu D.Y."/>
            <person name="Cavanagh H."/>
            <person name="Bos A."/>
            <person name="Gray C.A."/>
            <person name="Murphy B.T."/>
            <person name="Linington R.G."/>
            <person name="Eustaquio A.S."/>
        </authorList>
    </citation>
    <scope>NUCLEOTIDE SEQUENCE [LARGE SCALE GENOMIC DNA]</scope>
    <source>
        <strain evidence="1 2">RL17-350-BIC-A</strain>
    </source>
</reference>
<keyword evidence="2" id="KW-1185">Reference proteome</keyword>
<dbReference type="RefSeq" id="WP_408177520.1">
    <property type="nucleotide sequence ID" value="NZ_JAQQEZ010000008.1"/>
</dbReference>